<protein>
    <submittedName>
        <fullName evidence="3">AMP nucleosidase</fullName>
    </submittedName>
</protein>
<evidence type="ECO:0000259" key="2">
    <source>
        <dbReference type="Pfam" id="PF10423"/>
    </source>
</evidence>
<gene>
    <name evidence="3" type="primary">amn</name>
    <name evidence="3" type="ORF">HYD_7020</name>
</gene>
<dbReference type="Pfam" id="PF10423">
    <property type="entry name" value="AMNp_N"/>
    <property type="match status" value="1"/>
</dbReference>
<dbReference type="PANTHER" id="PTHR43691:SF6">
    <property type="entry name" value="AMP NUCLEOSIDASE"/>
    <property type="match status" value="1"/>
</dbReference>
<dbReference type="Gene3D" id="3.30.1730.10">
    <property type="entry name" value="AMP nucleoside phosphorylase, N-terminal domain"/>
    <property type="match status" value="1"/>
</dbReference>
<reference evidence="3" key="1">
    <citation type="submission" date="2021-10" db="EMBL/GenBank/DDBJ databases">
        <title>Genome Sequence of The Candidatus Hydrogeosomobacter endosymbioticus, an Intracellular Bacterial Symbiont of the Anaerobic Ciliate GW7.</title>
        <authorList>
            <person name="Shiohama Y."/>
            <person name="Shinzato N."/>
        </authorList>
    </citation>
    <scope>NUCLEOTIDE SEQUENCE [LARGE SCALE GENOMIC DNA]</scope>
    <source>
        <strain evidence="3">200920</strain>
    </source>
</reference>
<dbReference type="NCBIfam" id="TIGR01717">
    <property type="entry name" value="AMP-nucleosdse"/>
    <property type="match status" value="1"/>
</dbReference>
<dbReference type="SUPFAM" id="SSF53167">
    <property type="entry name" value="Purine and uridine phosphorylases"/>
    <property type="match status" value="1"/>
</dbReference>
<dbReference type="InterPro" id="IPR018953">
    <property type="entry name" value="AMP_nucleoside_Pase_N"/>
</dbReference>
<dbReference type="Proteomes" id="UP001320209">
    <property type="component" value="Chromosome"/>
</dbReference>
<dbReference type="Gene3D" id="3.40.50.1580">
    <property type="entry name" value="Nucleoside phosphorylase domain"/>
    <property type="match status" value="1"/>
</dbReference>
<feature type="domain" description="Nucleoside phosphorylase" evidence="1">
    <location>
        <begin position="288"/>
        <end position="456"/>
    </location>
</feature>
<dbReference type="InterPro" id="IPR035994">
    <property type="entry name" value="Nucleoside_phosphorylase_sf"/>
</dbReference>
<dbReference type="InterPro" id="IPR000845">
    <property type="entry name" value="Nucleoside_phosphorylase_d"/>
</dbReference>
<dbReference type="EMBL" id="AP025225">
    <property type="protein sequence ID" value="BDB96569.1"/>
    <property type="molecule type" value="Genomic_DNA"/>
</dbReference>
<dbReference type="Pfam" id="PF01048">
    <property type="entry name" value="PNP_UDP_1"/>
    <property type="match status" value="1"/>
</dbReference>
<evidence type="ECO:0000313" key="3">
    <source>
        <dbReference type="EMBL" id="BDB96569.1"/>
    </source>
</evidence>
<organism evidence="3 4">
    <name type="scientific">Candidatus Hydrogenosomobacter endosymbioticus</name>
    <dbReference type="NCBI Taxonomy" id="2558174"/>
    <lineage>
        <taxon>Bacteria</taxon>
        <taxon>Pseudomonadati</taxon>
        <taxon>Pseudomonadota</taxon>
        <taxon>Alphaproteobacteria</taxon>
        <taxon>Holosporales</taxon>
        <taxon>Holosporaceae</taxon>
        <taxon>Candidatus Hydrogenosomobacter</taxon>
    </lineage>
</organism>
<sequence>MEEQLKNISVLQSAFSHSDSDESIVSSFIQHAKLKEAKVCHSVDQAFHMLRESYDACLFHASQHARTSGIDFCMTYPYLGLTIHKHRIAAPGIGIAPGSSGRSVHESGMYGTTITKPDLFEAIYRGKFEEILSNKRCTIIVGISSRPIYLPFLNEKPFLDAKFSENCLYELPYVFKLSDINDDIANGLGEQETAVKPLSLFAADRVDYSMGRIAHYCGIDAEHFQKYILFTNYSHCSDIFFEYAKESLQNGSEYSEWVDPDNSFNASSIKNSERKTEVADSVQMPAYHLKRKDGHGISVINIRVGASNAKTITDHLAVLRPECWVMLGHCAGILHDQHLGDYVLASGYVRKDFVLDSDVPLDAPIAMIPEVHSALLGAIKEVSGYDDNDMSSKVKTGSVMSTVNRNWELRAGEFHEIFRRSRVVAVDMESATIAANGFRFRIPYGVLLSVSDKPLHGELRMKEMAKMVYKQWTEQHLRIGINAMEKLRRKKFSTEGSYSRSFLEVGAPPLW</sequence>
<keyword evidence="4" id="KW-1185">Reference proteome</keyword>
<name>A0ABM7V9U2_9PROT</name>
<accession>A0ABM7V9U2</accession>
<dbReference type="NCBIfam" id="NF006142">
    <property type="entry name" value="PRK08292.1"/>
    <property type="match status" value="1"/>
</dbReference>
<feature type="domain" description="AMP nucleoside phosphorylase N-terminal" evidence="2">
    <location>
        <begin position="39"/>
        <end position="192"/>
    </location>
</feature>
<evidence type="ECO:0000313" key="4">
    <source>
        <dbReference type="Proteomes" id="UP001320209"/>
    </source>
</evidence>
<dbReference type="InterPro" id="IPR011271">
    <property type="entry name" value="AMP_nucleosidase"/>
</dbReference>
<dbReference type="InterPro" id="IPR037109">
    <property type="entry name" value="AMP_N_sf"/>
</dbReference>
<evidence type="ECO:0000259" key="1">
    <source>
        <dbReference type="Pfam" id="PF01048"/>
    </source>
</evidence>
<dbReference type="PANTHER" id="PTHR43691">
    <property type="entry name" value="URIDINE PHOSPHORYLASE"/>
    <property type="match status" value="1"/>
</dbReference>
<proteinExistence type="predicted"/>